<evidence type="ECO:0000313" key="1">
    <source>
        <dbReference type="EMBL" id="KAJ6809724.1"/>
    </source>
</evidence>
<sequence>MVPRRSKYFCISEDKEWDQRYKEPGFRYKITLTSGHFLVGNNVYLLNGTRAQNVSMCLNLLSFIGCIL</sequence>
<comment type="caution">
    <text evidence="1">The sequence shown here is derived from an EMBL/GenBank/DDBJ whole genome shotgun (WGS) entry which is preliminary data.</text>
</comment>
<organism evidence="1 2">
    <name type="scientific">Iris pallida</name>
    <name type="common">Sweet iris</name>
    <dbReference type="NCBI Taxonomy" id="29817"/>
    <lineage>
        <taxon>Eukaryota</taxon>
        <taxon>Viridiplantae</taxon>
        <taxon>Streptophyta</taxon>
        <taxon>Embryophyta</taxon>
        <taxon>Tracheophyta</taxon>
        <taxon>Spermatophyta</taxon>
        <taxon>Magnoliopsida</taxon>
        <taxon>Liliopsida</taxon>
        <taxon>Asparagales</taxon>
        <taxon>Iridaceae</taxon>
        <taxon>Iridoideae</taxon>
        <taxon>Irideae</taxon>
        <taxon>Iris</taxon>
    </lineage>
</organism>
<evidence type="ECO:0000313" key="2">
    <source>
        <dbReference type="Proteomes" id="UP001140949"/>
    </source>
</evidence>
<accession>A0AAX6F094</accession>
<dbReference type="EMBL" id="JANAVB010033012">
    <property type="protein sequence ID" value="KAJ6809724.1"/>
    <property type="molecule type" value="Genomic_DNA"/>
</dbReference>
<gene>
    <name evidence="1" type="ORF">M6B38_162855</name>
</gene>
<dbReference type="Proteomes" id="UP001140949">
    <property type="component" value="Unassembled WGS sequence"/>
</dbReference>
<proteinExistence type="predicted"/>
<name>A0AAX6F094_IRIPA</name>
<protein>
    <submittedName>
        <fullName evidence="1">Uncharacterized protein</fullName>
    </submittedName>
</protein>
<keyword evidence="2" id="KW-1185">Reference proteome</keyword>
<reference evidence="1" key="2">
    <citation type="submission" date="2023-04" db="EMBL/GenBank/DDBJ databases">
        <authorList>
            <person name="Bruccoleri R.E."/>
            <person name="Oakeley E.J."/>
            <person name="Faust A.-M."/>
            <person name="Dessus-Babus S."/>
            <person name="Altorfer M."/>
            <person name="Burckhardt D."/>
            <person name="Oertli M."/>
            <person name="Naumann U."/>
            <person name="Petersen F."/>
            <person name="Wong J."/>
        </authorList>
    </citation>
    <scope>NUCLEOTIDE SEQUENCE</scope>
    <source>
        <strain evidence="1">GSM-AAB239-AS_SAM_17_03QT</strain>
        <tissue evidence="1">Leaf</tissue>
    </source>
</reference>
<reference evidence="1" key="1">
    <citation type="journal article" date="2023" name="GigaByte">
        <title>Genome assembly of the bearded iris, Iris pallida Lam.</title>
        <authorList>
            <person name="Bruccoleri R.E."/>
            <person name="Oakeley E.J."/>
            <person name="Faust A.M.E."/>
            <person name="Altorfer M."/>
            <person name="Dessus-Babus S."/>
            <person name="Burckhardt D."/>
            <person name="Oertli M."/>
            <person name="Naumann U."/>
            <person name="Petersen F."/>
            <person name="Wong J."/>
        </authorList>
    </citation>
    <scope>NUCLEOTIDE SEQUENCE</scope>
    <source>
        <strain evidence="1">GSM-AAB239-AS_SAM_17_03QT</strain>
    </source>
</reference>
<dbReference type="AlphaFoldDB" id="A0AAX6F094"/>